<dbReference type="Pfam" id="PF02518">
    <property type="entry name" value="HATPase_c"/>
    <property type="match status" value="1"/>
</dbReference>
<dbReference type="CDD" id="cd00082">
    <property type="entry name" value="HisKA"/>
    <property type="match status" value="1"/>
</dbReference>
<dbReference type="InterPro" id="IPR014729">
    <property type="entry name" value="Rossmann-like_a/b/a_fold"/>
</dbReference>
<evidence type="ECO:0000256" key="14">
    <source>
        <dbReference type="SAM" id="MobiDB-lite"/>
    </source>
</evidence>
<dbReference type="InterPro" id="IPR052023">
    <property type="entry name" value="Histidine_kinase_KdpD"/>
</dbReference>
<feature type="compositionally biased region" description="Polar residues" evidence="14">
    <location>
        <begin position="967"/>
        <end position="995"/>
    </location>
</feature>
<dbReference type="InterPro" id="IPR003852">
    <property type="entry name" value="Sig_transdc_His_kinase_KdpD_N"/>
</dbReference>
<keyword evidence="12" id="KW-0902">Two-component regulatory system</keyword>
<dbReference type="Gene3D" id="3.40.50.620">
    <property type="entry name" value="HUPs"/>
    <property type="match status" value="1"/>
</dbReference>
<keyword evidence="13 15" id="KW-0472">Membrane</keyword>
<dbReference type="EC" id="2.7.13.3" evidence="4"/>
<gene>
    <name evidence="17" type="ORF">EHS19_09735</name>
</gene>
<evidence type="ECO:0000259" key="16">
    <source>
        <dbReference type="PROSITE" id="PS50109"/>
    </source>
</evidence>
<keyword evidence="7 15" id="KW-0812">Transmembrane</keyword>
<dbReference type="FunFam" id="3.40.50.300:FF:000483">
    <property type="entry name" value="Sensor histidine kinase KdpD"/>
    <property type="match status" value="1"/>
</dbReference>
<dbReference type="InterPro" id="IPR036890">
    <property type="entry name" value="HATPase_C_sf"/>
</dbReference>
<evidence type="ECO:0000256" key="6">
    <source>
        <dbReference type="ARBA" id="ARBA00022679"/>
    </source>
</evidence>
<evidence type="ECO:0000256" key="9">
    <source>
        <dbReference type="ARBA" id="ARBA00022777"/>
    </source>
</evidence>
<dbReference type="InterPro" id="IPR005467">
    <property type="entry name" value="His_kinase_dom"/>
</dbReference>
<evidence type="ECO:0000256" key="5">
    <source>
        <dbReference type="ARBA" id="ARBA00022553"/>
    </source>
</evidence>
<keyword evidence="5" id="KW-0597">Phosphoprotein</keyword>
<dbReference type="SUPFAM" id="SSF52402">
    <property type="entry name" value="Adenine nucleotide alpha hydrolases-like"/>
    <property type="match status" value="1"/>
</dbReference>
<reference evidence="17 18" key="1">
    <citation type="journal article" date="2019" name="Int. J. Syst. Evol. Microbiol.">
        <title>Bifidobacterium jacchi sp. nov., isolated from the faeces of a baby common marmoset (Callithrix jacchus).</title>
        <authorList>
            <person name="Modesto M."/>
            <person name="Watanabe K."/>
            <person name="Arita M."/>
            <person name="Satti M."/>
            <person name="Oki K."/>
            <person name="Sciavilla P."/>
            <person name="Patavino C."/>
            <person name="Camma C."/>
            <person name="Michelini S."/>
            <person name="Sgorbati B."/>
            <person name="Mattarelli P."/>
        </authorList>
    </citation>
    <scope>NUCLEOTIDE SEQUENCE [LARGE SCALE GENOMIC DNA]</scope>
    <source>
        <strain evidence="17 18">MRM 9.3</strain>
    </source>
</reference>
<keyword evidence="10" id="KW-0067">ATP-binding</keyword>
<dbReference type="GO" id="GO:0005524">
    <property type="term" value="F:ATP binding"/>
    <property type="evidence" value="ECO:0007669"/>
    <property type="project" value="UniProtKB-KW"/>
</dbReference>
<evidence type="ECO:0000313" key="18">
    <source>
        <dbReference type="Proteomes" id="UP000326336"/>
    </source>
</evidence>
<dbReference type="OrthoDB" id="9806130at2"/>
<dbReference type="GO" id="GO:0005737">
    <property type="term" value="C:cytoplasm"/>
    <property type="evidence" value="ECO:0007669"/>
    <property type="project" value="UniProtKB-ARBA"/>
</dbReference>
<feature type="domain" description="Histidine kinase" evidence="16">
    <location>
        <begin position="617"/>
        <end position="830"/>
    </location>
</feature>
<dbReference type="Pfam" id="PF13493">
    <property type="entry name" value="DUF4118"/>
    <property type="match status" value="1"/>
</dbReference>
<feature type="transmembrane region" description="Helical" evidence="15">
    <location>
        <begin position="382"/>
        <end position="402"/>
    </location>
</feature>
<dbReference type="CDD" id="cd00075">
    <property type="entry name" value="HATPase"/>
    <property type="match status" value="1"/>
</dbReference>
<dbReference type="InterPro" id="IPR006016">
    <property type="entry name" value="UspA"/>
</dbReference>
<keyword evidence="18" id="KW-1185">Reference proteome</keyword>
<dbReference type="Gene3D" id="1.20.120.620">
    <property type="entry name" value="Backbone structure of the membrane domain of e. Coli histidine kinase receptor kdpd"/>
    <property type="match status" value="1"/>
</dbReference>
<evidence type="ECO:0000256" key="15">
    <source>
        <dbReference type="SAM" id="Phobius"/>
    </source>
</evidence>
<evidence type="ECO:0000256" key="10">
    <source>
        <dbReference type="ARBA" id="ARBA00022840"/>
    </source>
</evidence>
<evidence type="ECO:0000256" key="8">
    <source>
        <dbReference type="ARBA" id="ARBA00022741"/>
    </source>
</evidence>
<feature type="transmembrane region" description="Helical" evidence="15">
    <location>
        <begin position="461"/>
        <end position="478"/>
    </location>
</feature>
<comment type="catalytic activity">
    <reaction evidence="1">
        <text>ATP + protein L-histidine = ADP + protein N-phospho-L-histidine.</text>
        <dbReference type="EC" id="2.7.13.3"/>
    </reaction>
</comment>
<dbReference type="Proteomes" id="UP000326336">
    <property type="component" value="Unassembled WGS sequence"/>
</dbReference>
<comment type="caution">
    <text evidence="17">The sequence shown here is derived from an EMBL/GenBank/DDBJ whole genome shotgun (WGS) entry which is preliminary data.</text>
</comment>
<dbReference type="Gene3D" id="3.40.50.300">
    <property type="entry name" value="P-loop containing nucleotide triphosphate hydrolases"/>
    <property type="match status" value="1"/>
</dbReference>
<sequence>MARARGTFRVLLGAAPGVGKTCAMLKEGRRLKAEGRDVVIALLETHGRKATERSAKGLERVPRRRTHYRGMWLEEMDLFAVIQRHPDVALVDELAHTNAPGSVHEKRWQDVEDLLDAGIDVITTINVQHIESLNDVVREITGSTQKETVPDKVLRSATQVELVDLPPEGLRERLSAGLVYKPDRVDAALSNYFRVGNLTALRELALLWLAGRVDEALKEYRDEHHIKAKWETRERVIVALSGGPEGEQLLRRGARVARASGGGDLIAVHVTSEDGLSSSNPGLLVKQRALVEQLGGTYHQIVGEDIADALLDFARANNATQVIVGVSRRSALSRWFGRPSATTGIIAKSGDIDVHIVTHSFANRGIRLSSARHTPMAFGRRAGGILFAFASVAIAWWMLSMFSSPDMAQRDALILQLLVVISAVIGGFIPATIAALLSGLALDVLYTEPLGTFHVMRPQDMVTIVLFITVGLIVSAVVDRADARARQAERAGNESEMLASVAGAVMNSDDPLQAIVGRTREAFGFDCVRVVRDGEVLVSDGEPLPGDLEERDTVALGDQGPRLELYGRTIEASDQRMLMAILSQIRSVIEHNDLVRKASEVEPLAAAEKVRTALLNAVSHDLRRPLASATAAVSGLQRLGDRLSSDDRRDLLAVASNGLRQLTRLVSDLLDVSRLREGALPVMLVATDVGEAIVPLFDELGIGPWQVDLDIAPDLPLVVADPPLLRRALSNVVANAMRFTPNGRRVRIAASVFNGIVEIRVADRGPGVPDDRKPDIFVPFHRLGDTDNTTGLGLGMALSKGFVESMGGVISAEDTPGGGLTIVITLRAADPSLTVGQRIPKNERPDPSDILQQDTLDMSGAVSDVILPLPGTGDSSERGLDRFINYGTMRGGEKPSQQQSMDTSNGERPDDQPSDRPLSDSSNGMRSDGVHAEASPKDAESEGKTNASGDDTVAEGIIRSGDDRQLNSHQMNSKQTNSKQTNSKQTNSKQTTNDSGALVTEHQEE</sequence>
<dbReference type="InterPro" id="IPR003661">
    <property type="entry name" value="HisK_dim/P_dom"/>
</dbReference>
<dbReference type="SUPFAM" id="SSF55874">
    <property type="entry name" value="ATPase domain of HSP90 chaperone/DNA topoisomerase II/histidine kinase"/>
    <property type="match status" value="1"/>
</dbReference>
<feature type="compositionally biased region" description="Basic and acidic residues" evidence="14">
    <location>
        <begin position="928"/>
        <end position="943"/>
    </location>
</feature>
<dbReference type="InterPro" id="IPR038318">
    <property type="entry name" value="KdpD_sf"/>
</dbReference>
<dbReference type="AlphaFoldDB" id="A0A5N5RD14"/>
<feature type="transmembrane region" description="Helical" evidence="15">
    <location>
        <begin position="414"/>
        <end position="441"/>
    </location>
</feature>
<evidence type="ECO:0000256" key="1">
    <source>
        <dbReference type="ARBA" id="ARBA00000085"/>
    </source>
</evidence>
<evidence type="ECO:0000256" key="13">
    <source>
        <dbReference type="ARBA" id="ARBA00023136"/>
    </source>
</evidence>
<dbReference type="Gene3D" id="1.10.287.130">
    <property type="match status" value="1"/>
</dbReference>
<proteinExistence type="predicted"/>
<evidence type="ECO:0000313" key="17">
    <source>
        <dbReference type="EMBL" id="KAB5604792.1"/>
    </source>
</evidence>
<dbReference type="SMART" id="SM00388">
    <property type="entry name" value="HisKA"/>
    <property type="match status" value="1"/>
</dbReference>
<dbReference type="Pfam" id="PF02702">
    <property type="entry name" value="KdpD"/>
    <property type="match status" value="1"/>
</dbReference>
<accession>A0A5N5RD14</accession>
<dbReference type="GO" id="GO:0000155">
    <property type="term" value="F:phosphorelay sensor kinase activity"/>
    <property type="evidence" value="ECO:0007669"/>
    <property type="project" value="InterPro"/>
</dbReference>
<evidence type="ECO:0000256" key="2">
    <source>
        <dbReference type="ARBA" id="ARBA00004141"/>
    </source>
</evidence>
<dbReference type="PANTHER" id="PTHR45569">
    <property type="entry name" value="SENSOR PROTEIN KDPD"/>
    <property type="match status" value="1"/>
</dbReference>
<protein>
    <recommendedName>
        <fullName evidence="4">histidine kinase</fullName>
        <ecNumber evidence="4">2.7.13.3</ecNumber>
    </recommendedName>
</protein>
<dbReference type="InterPro" id="IPR004358">
    <property type="entry name" value="Sig_transdc_His_kin-like_C"/>
</dbReference>
<dbReference type="PRINTS" id="PR00344">
    <property type="entry name" value="BCTRLSENSOR"/>
</dbReference>
<evidence type="ECO:0000256" key="3">
    <source>
        <dbReference type="ARBA" id="ARBA00004236"/>
    </source>
</evidence>
<dbReference type="GO" id="GO:0005886">
    <property type="term" value="C:plasma membrane"/>
    <property type="evidence" value="ECO:0007669"/>
    <property type="project" value="UniProtKB-SubCell"/>
</dbReference>
<dbReference type="PANTHER" id="PTHR45569:SF1">
    <property type="entry name" value="SENSOR PROTEIN KDPD"/>
    <property type="match status" value="1"/>
</dbReference>
<keyword evidence="11 15" id="KW-1133">Transmembrane helix</keyword>
<dbReference type="SMART" id="SM00387">
    <property type="entry name" value="HATPase_c"/>
    <property type="match status" value="1"/>
</dbReference>
<dbReference type="EMBL" id="RQSP01000055">
    <property type="protein sequence ID" value="KAB5604792.1"/>
    <property type="molecule type" value="Genomic_DNA"/>
</dbReference>
<dbReference type="InterPro" id="IPR003594">
    <property type="entry name" value="HATPase_dom"/>
</dbReference>
<evidence type="ECO:0000256" key="7">
    <source>
        <dbReference type="ARBA" id="ARBA00022692"/>
    </source>
</evidence>
<feature type="compositionally biased region" description="Basic and acidic residues" evidence="14">
    <location>
        <begin position="905"/>
        <end position="918"/>
    </location>
</feature>
<organism evidence="17 18">
    <name type="scientific">Bifidobacterium jacchi</name>
    <dbReference type="NCBI Taxonomy" id="2490545"/>
    <lineage>
        <taxon>Bacteria</taxon>
        <taxon>Bacillati</taxon>
        <taxon>Actinomycetota</taxon>
        <taxon>Actinomycetes</taxon>
        <taxon>Bifidobacteriales</taxon>
        <taxon>Bifidobacteriaceae</taxon>
        <taxon>Bifidobacterium</taxon>
    </lineage>
</organism>
<dbReference type="Gene3D" id="3.30.565.10">
    <property type="entry name" value="Histidine kinase-like ATPase, C-terminal domain"/>
    <property type="match status" value="1"/>
</dbReference>
<dbReference type="RefSeq" id="WP_151917565.1">
    <property type="nucleotide sequence ID" value="NZ_RQSP01000055.1"/>
</dbReference>
<dbReference type="Pfam" id="PF00582">
    <property type="entry name" value="Usp"/>
    <property type="match status" value="1"/>
</dbReference>
<keyword evidence="8" id="KW-0547">Nucleotide-binding</keyword>
<dbReference type="SUPFAM" id="SSF47384">
    <property type="entry name" value="Homodimeric domain of signal transducing histidine kinase"/>
    <property type="match status" value="1"/>
</dbReference>
<dbReference type="InterPro" id="IPR036097">
    <property type="entry name" value="HisK_dim/P_sf"/>
</dbReference>
<keyword evidence="6" id="KW-0808">Transferase</keyword>
<evidence type="ECO:0000256" key="4">
    <source>
        <dbReference type="ARBA" id="ARBA00012438"/>
    </source>
</evidence>
<evidence type="ECO:0000256" key="11">
    <source>
        <dbReference type="ARBA" id="ARBA00022989"/>
    </source>
</evidence>
<keyword evidence="9 17" id="KW-0418">Kinase</keyword>
<dbReference type="InterPro" id="IPR025201">
    <property type="entry name" value="KdpD_TM"/>
</dbReference>
<dbReference type="PROSITE" id="PS50109">
    <property type="entry name" value="HIS_KIN"/>
    <property type="match status" value="1"/>
</dbReference>
<comment type="subcellular location">
    <subcellularLocation>
        <location evidence="3">Cell membrane</location>
    </subcellularLocation>
    <subcellularLocation>
        <location evidence="2">Membrane</location>
        <topology evidence="2">Multi-pass membrane protein</topology>
    </subcellularLocation>
</comment>
<evidence type="ECO:0000256" key="12">
    <source>
        <dbReference type="ARBA" id="ARBA00023012"/>
    </source>
</evidence>
<feature type="region of interest" description="Disordered" evidence="14">
    <location>
        <begin position="886"/>
        <end position="1005"/>
    </location>
</feature>
<dbReference type="Pfam" id="PF00512">
    <property type="entry name" value="HisKA"/>
    <property type="match status" value="1"/>
</dbReference>
<feature type="compositionally biased region" description="Polar residues" evidence="14">
    <location>
        <begin position="895"/>
        <end position="904"/>
    </location>
</feature>
<dbReference type="InterPro" id="IPR027417">
    <property type="entry name" value="P-loop_NTPase"/>
</dbReference>
<name>A0A5N5RD14_9BIFI</name>